<reference evidence="2 3" key="1">
    <citation type="submission" date="2019-02" db="EMBL/GenBank/DDBJ databases">
        <title>Bacterial novel species Emticicia sp. 17J42-9 isolated from soil.</title>
        <authorList>
            <person name="Jung H.-Y."/>
        </authorList>
    </citation>
    <scope>NUCLEOTIDE SEQUENCE [LARGE SCALE GENOMIC DNA]</scope>
    <source>
        <strain evidence="2 3">17J42-9</strain>
    </source>
</reference>
<keyword evidence="1" id="KW-0175">Coiled coil</keyword>
<evidence type="ECO:0000313" key="3">
    <source>
        <dbReference type="Proteomes" id="UP000293162"/>
    </source>
</evidence>
<accession>A0A4Q5LW46</accession>
<comment type="caution">
    <text evidence="2">The sequence shown here is derived from an EMBL/GenBank/DDBJ whole genome shotgun (WGS) entry which is preliminary data.</text>
</comment>
<proteinExistence type="predicted"/>
<sequence length="191" mass="22576">MALTIPQMDFFMIIDQDHLSQNYTKRTKKLIFSAKQEGTIVVIEANELWNRIALLLNRGERVFLSKKYFKELNAHFESKKSRTWDTIKNIAGEIGLSHDQALYFLEESLSERKISETDQVLNTIKNLKEQIRLFEESTENINILNNKLISIKSKDIYFLISHFKWSIFAYHSLQTKVILYQAIRKLRFPSK</sequence>
<dbReference type="EMBL" id="SEWF01000038">
    <property type="protein sequence ID" value="RYU93713.1"/>
    <property type="molecule type" value="Genomic_DNA"/>
</dbReference>
<dbReference type="AlphaFoldDB" id="A0A4Q5LW46"/>
<gene>
    <name evidence="2" type="ORF">EWM59_20560</name>
</gene>
<keyword evidence="3" id="KW-1185">Reference proteome</keyword>
<name>A0A4Q5LW46_9BACT</name>
<dbReference type="Proteomes" id="UP000293162">
    <property type="component" value="Unassembled WGS sequence"/>
</dbReference>
<organism evidence="2 3">
    <name type="scientific">Emticicia agri</name>
    <dbReference type="NCBI Taxonomy" id="2492393"/>
    <lineage>
        <taxon>Bacteria</taxon>
        <taxon>Pseudomonadati</taxon>
        <taxon>Bacteroidota</taxon>
        <taxon>Cytophagia</taxon>
        <taxon>Cytophagales</taxon>
        <taxon>Leadbetterellaceae</taxon>
        <taxon>Emticicia</taxon>
    </lineage>
</organism>
<protein>
    <submittedName>
        <fullName evidence="2">Uncharacterized protein</fullName>
    </submittedName>
</protein>
<evidence type="ECO:0000313" key="2">
    <source>
        <dbReference type="EMBL" id="RYU93713.1"/>
    </source>
</evidence>
<feature type="coiled-coil region" evidence="1">
    <location>
        <begin position="117"/>
        <end position="147"/>
    </location>
</feature>
<evidence type="ECO:0000256" key="1">
    <source>
        <dbReference type="SAM" id="Coils"/>
    </source>
</evidence>